<reference evidence="1" key="2">
    <citation type="journal article" date="2015" name="Fish Shellfish Immunol.">
        <title>Early steps in the European eel (Anguilla anguilla)-Vibrio vulnificus interaction in the gills: Role of the RtxA13 toxin.</title>
        <authorList>
            <person name="Callol A."/>
            <person name="Pajuelo D."/>
            <person name="Ebbesson L."/>
            <person name="Teles M."/>
            <person name="MacKenzie S."/>
            <person name="Amaro C."/>
        </authorList>
    </citation>
    <scope>NUCLEOTIDE SEQUENCE</scope>
</reference>
<organism evidence="1">
    <name type="scientific">Anguilla anguilla</name>
    <name type="common">European freshwater eel</name>
    <name type="synonym">Muraena anguilla</name>
    <dbReference type="NCBI Taxonomy" id="7936"/>
    <lineage>
        <taxon>Eukaryota</taxon>
        <taxon>Metazoa</taxon>
        <taxon>Chordata</taxon>
        <taxon>Craniata</taxon>
        <taxon>Vertebrata</taxon>
        <taxon>Euteleostomi</taxon>
        <taxon>Actinopterygii</taxon>
        <taxon>Neopterygii</taxon>
        <taxon>Teleostei</taxon>
        <taxon>Anguilliformes</taxon>
        <taxon>Anguillidae</taxon>
        <taxon>Anguilla</taxon>
    </lineage>
</organism>
<accession>A0A0E9R643</accession>
<dbReference type="AlphaFoldDB" id="A0A0E9R643"/>
<proteinExistence type="predicted"/>
<reference evidence="1" key="1">
    <citation type="submission" date="2014-11" db="EMBL/GenBank/DDBJ databases">
        <authorList>
            <person name="Amaro Gonzalez C."/>
        </authorList>
    </citation>
    <scope>NUCLEOTIDE SEQUENCE</scope>
</reference>
<sequence>MHYTNAIHYMSSRSETKLCSTIQFSWVVDLTKKS</sequence>
<dbReference type="EMBL" id="GBXM01084779">
    <property type="protein sequence ID" value="JAH23798.1"/>
    <property type="molecule type" value="Transcribed_RNA"/>
</dbReference>
<name>A0A0E9R643_ANGAN</name>
<protein>
    <submittedName>
        <fullName evidence="1">Uncharacterized protein</fullName>
    </submittedName>
</protein>
<evidence type="ECO:0000313" key="1">
    <source>
        <dbReference type="EMBL" id="JAH23798.1"/>
    </source>
</evidence>